<dbReference type="Proteomes" id="UP000249166">
    <property type="component" value="Unassembled WGS sequence"/>
</dbReference>
<dbReference type="AlphaFoldDB" id="A0A328HH41"/>
<dbReference type="InterPro" id="IPR036390">
    <property type="entry name" value="WH_DNA-bd_sf"/>
</dbReference>
<dbReference type="Gene3D" id="1.20.120.530">
    <property type="entry name" value="GntR ligand-binding domain-like"/>
    <property type="match status" value="1"/>
</dbReference>
<evidence type="ECO:0000256" key="1">
    <source>
        <dbReference type="ARBA" id="ARBA00023015"/>
    </source>
</evidence>
<dbReference type="SUPFAM" id="SSF48008">
    <property type="entry name" value="GntR ligand-binding domain-like"/>
    <property type="match status" value="1"/>
</dbReference>
<comment type="caution">
    <text evidence="5">The sequence shown here is derived from an EMBL/GenBank/DDBJ whole genome shotgun (WGS) entry which is preliminary data.</text>
</comment>
<protein>
    <submittedName>
        <fullName evidence="5">FadR family transcriptional regulator</fullName>
    </submittedName>
</protein>
<dbReference type="SMART" id="SM00345">
    <property type="entry name" value="HTH_GNTR"/>
    <property type="match status" value="1"/>
</dbReference>
<evidence type="ECO:0000259" key="4">
    <source>
        <dbReference type="PROSITE" id="PS50949"/>
    </source>
</evidence>
<dbReference type="GO" id="GO:0003677">
    <property type="term" value="F:DNA binding"/>
    <property type="evidence" value="ECO:0007669"/>
    <property type="project" value="UniProtKB-KW"/>
</dbReference>
<proteinExistence type="predicted"/>
<evidence type="ECO:0000256" key="3">
    <source>
        <dbReference type="ARBA" id="ARBA00023163"/>
    </source>
</evidence>
<organism evidence="5 6">
    <name type="scientific">Arthrobacter globiformis</name>
    <dbReference type="NCBI Taxonomy" id="1665"/>
    <lineage>
        <taxon>Bacteria</taxon>
        <taxon>Bacillati</taxon>
        <taxon>Actinomycetota</taxon>
        <taxon>Actinomycetes</taxon>
        <taxon>Micrococcales</taxon>
        <taxon>Micrococcaceae</taxon>
        <taxon>Arthrobacter</taxon>
    </lineage>
</organism>
<dbReference type="Gene3D" id="1.10.10.10">
    <property type="entry name" value="Winged helix-like DNA-binding domain superfamily/Winged helix DNA-binding domain"/>
    <property type="match status" value="1"/>
</dbReference>
<dbReference type="InterPro" id="IPR008920">
    <property type="entry name" value="TF_FadR/GntR_C"/>
</dbReference>
<reference evidence="5 6" key="1">
    <citation type="submission" date="2018-04" db="EMBL/GenBank/DDBJ databases">
        <title>Bacteria isolated from cave deposits of Manipur.</title>
        <authorList>
            <person name="Sahoo D."/>
            <person name="Sarangthem I."/>
            <person name="Nandeibam J."/>
        </authorList>
    </citation>
    <scope>NUCLEOTIDE SEQUENCE [LARGE SCALE GENOMIC DNA]</scope>
    <source>
        <strain evidence="6">mrc11</strain>
    </source>
</reference>
<dbReference type="InterPro" id="IPR036388">
    <property type="entry name" value="WH-like_DNA-bd_sf"/>
</dbReference>
<gene>
    <name evidence="5" type="ORF">DBZ45_13890</name>
</gene>
<dbReference type="InterPro" id="IPR011711">
    <property type="entry name" value="GntR_C"/>
</dbReference>
<dbReference type="CDD" id="cd07377">
    <property type="entry name" value="WHTH_GntR"/>
    <property type="match status" value="1"/>
</dbReference>
<evidence type="ECO:0000256" key="2">
    <source>
        <dbReference type="ARBA" id="ARBA00023125"/>
    </source>
</evidence>
<dbReference type="PRINTS" id="PR00035">
    <property type="entry name" value="HTHGNTR"/>
</dbReference>
<accession>A0A328HH41</accession>
<dbReference type="PANTHER" id="PTHR43537:SF5">
    <property type="entry name" value="UXU OPERON TRANSCRIPTIONAL REGULATOR"/>
    <property type="match status" value="1"/>
</dbReference>
<dbReference type="InterPro" id="IPR000524">
    <property type="entry name" value="Tscrpt_reg_HTH_GntR"/>
</dbReference>
<dbReference type="SUPFAM" id="SSF46785">
    <property type="entry name" value="Winged helix' DNA-binding domain"/>
    <property type="match status" value="1"/>
</dbReference>
<keyword evidence="2" id="KW-0238">DNA-binding</keyword>
<dbReference type="Pfam" id="PF07729">
    <property type="entry name" value="FCD"/>
    <property type="match status" value="1"/>
</dbReference>
<keyword evidence="1" id="KW-0805">Transcription regulation</keyword>
<keyword evidence="3" id="KW-0804">Transcription</keyword>
<evidence type="ECO:0000313" key="5">
    <source>
        <dbReference type="EMBL" id="RAM36745.1"/>
    </source>
</evidence>
<sequence length="232" mass="25363">MFLPVSVDRASQVIVDQIKVLIRGGKLQPGDRLPSERELCQRFNVSRVTVREALRVLETNGLLTIRVGSHGGAFLTSPTAERLGVGLADLISLAPVTAHNVTEARFIVELGTLPLAVERATEEDIGALFAMVEEAEQAVKAGQYNVEHSAAFHTRIAQCTHNPAIEMLMQSFNGPMRMSLEESHISAPMGQQGVAEHRRLAEAIEARDVEAARTVMTEHLSRTAERVRTPTP</sequence>
<dbReference type="PANTHER" id="PTHR43537">
    <property type="entry name" value="TRANSCRIPTIONAL REGULATOR, GNTR FAMILY"/>
    <property type="match status" value="1"/>
</dbReference>
<name>A0A328HH41_ARTGO</name>
<dbReference type="Pfam" id="PF00392">
    <property type="entry name" value="GntR"/>
    <property type="match status" value="1"/>
</dbReference>
<dbReference type="OrthoDB" id="3567645at2"/>
<evidence type="ECO:0000313" key="6">
    <source>
        <dbReference type="Proteomes" id="UP000249166"/>
    </source>
</evidence>
<dbReference type="GO" id="GO:0003700">
    <property type="term" value="F:DNA-binding transcription factor activity"/>
    <property type="evidence" value="ECO:0007669"/>
    <property type="project" value="InterPro"/>
</dbReference>
<dbReference type="EMBL" id="QLNP01000088">
    <property type="protein sequence ID" value="RAM36745.1"/>
    <property type="molecule type" value="Genomic_DNA"/>
</dbReference>
<dbReference type="PROSITE" id="PS50949">
    <property type="entry name" value="HTH_GNTR"/>
    <property type="match status" value="1"/>
</dbReference>
<dbReference type="SMART" id="SM00895">
    <property type="entry name" value="FCD"/>
    <property type="match status" value="1"/>
</dbReference>
<feature type="domain" description="HTH gntR-type" evidence="4">
    <location>
        <begin position="8"/>
        <end position="78"/>
    </location>
</feature>